<dbReference type="FunFam" id="2.70.170.10:FF:000002">
    <property type="entry name" value="Glycine receptor alpha 1 subunit"/>
    <property type="match status" value="1"/>
</dbReference>
<keyword evidence="10 22" id="KW-1015">Disulfide bond</keyword>
<dbReference type="Pfam" id="PF02932">
    <property type="entry name" value="Neur_chan_memb"/>
    <property type="match status" value="1"/>
</dbReference>
<keyword evidence="13" id="KW-0325">Glycoprotein</keyword>
<dbReference type="GO" id="GO:0005254">
    <property type="term" value="F:chloride channel activity"/>
    <property type="evidence" value="ECO:0007669"/>
    <property type="project" value="UniProtKB-KW"/>
</dbReference>
<evidence type="ECO:0000256" key="15">
    <source>
        <dbReference type="ARBA" id="ARBA00023257"/>
    </source>
</evidence>
<keyword evidence="12" id="KW-0869">Chloride channel</keyword>
<keyword evidence="11" id="KW-0675">Receptor</keyword>
<dbReference type="InterPro" id="IPR008127">
    <property type="entry name" value="Glycine_rcpt_A"/>
</dbReference>
<comment type="subcellular location">
    <subcellularLocation>
        <location evidence="1">Cell projection</location>
    </subcellularLocation>
    <subcellularLocation>
        <location evidence="20">Postsynaptic cell membrane</location>
        <topology evidence="20">Multi-pass membrane protein</topology>
    </subcellularLocation>
</comment>
<dbReference type="GO" id="GO:0016594">
    <property type="term" value="F:glycine binding"/>
    <property type="evidence" value="ECO:0007669"/>
    <property type="project" value="InterPro"/>
</dbReference>
<keyword evidence="15" id="KW-0628">Postsynaptic cell membrane</keyword>
<dbReference type="InterPro" id="IPR006028">
    <property type="entry name" value="GABAA/Glycine_rcpt"/>
</dbReference>
<dbReference type="InterPro" id="IPR036719">
    <property type="entry name" value="Neuro-gated_channel_TM_sf"/>
</dbReference>
<keyword evidence="8 24" id="KW-0406">Ion transport</keyword>
<reference evidence="27" key="2">
    <citation type="submission" date="2025-09" db="UniProtKB">
        <authorList>
            <consortium name="Ensembl"/>
        </authorList>
    </citation>
    <scope>IDENTIFICATION</scope>
</reference>
<dbReference type="AlphaFoldDB" id="A0A3Q2EB88"/>
<dbReference type="InterPro" id="IPR006029">
    <property type="entry name" value="Neurotrans-gated_channel_TM"/>
</dbReference>
<feature type="disulfide bond" evidence="22">
    <location>
        <begin position="148"/>
        <end position="162"/>
    </location>
</feature>
<reference evidence="27" key="1">
    <citation type="submission" date="2025-08" db="UniProtKB">
        <authorList>
            <consortium name="Ensembl"/>
        </authorList>
    </citation>
    <scope>IDENTIFICATION</scope>
</reference>
<evidence type="ECO:0000313" key="28">
    <source>
        <dbReference type="Proteomes" id="UP000265020"/>
    </source>
</evidence>
<evidence type="ECO:0000259" key="26">
    <source>
        <dbReference type="Pfam" id="PF02932"/>
    </source>
</evidence>
<feature type="disulfide bond" evidence="22">
    <location>
        <begin position="208"/>
        <end position="219"/>
    </location>
</feature>
<dbReference type="PRINTS" id="PR00253">
    <property type="entry name" value="GABAARECEPTR"/>
</dbReference>
<dbReference type="SUPFAM" id="SSF90112">
    <property type="entry name" value="Neurotransmitter-gated ion-channel transmembrane pore"/>
    <property type="match status" value="1"/>
</dbReference>
<feature type="transmembrane region" description="Helical" evidence="24">
    <location>
        <begin position="232"/>
        <end position="254"/>
    </location>
</feature>
<protein>
    <submittedName>
        <fullName evidence="27">Glycine receptor, alpha 4b</fullName>
    </submittedName>
</protein>
<dbReference type="InterPro" id="IPR006202">
    <property type="entry name" value="Neur_chan_lig-bd"/>
</dbReference>
<evidence type="ECO:0000259" key="25">
    <source>
        <dbReference type="Pfam" id="PF02931"/>
    </source>
</evidence>
<dbReference type="Proteomes" id="UP000265020">
    <property type="component" value="Unassembled WGS sequence"/>
</dbReference>
<feature type="transmembrane region" description="Helical" evidence="24">
    <location>
        <begin position="405"/>
        <end position="425"/>
    </location>
</feature>
<evidence type="ECO:0000256" key="22">
    <source>
        <dbReference type="PIRSR" id="PIRSR608127-52"/>
    </source>
</evidence>
<dbReference type="PROSITE" id="PS00236">
    <property type="entry name" value="NEUROTR_ION_CHANNEL"/>
    <property type="match status" value="1"/>
</dbReference>
<dbReference type="PRINTS" id="PR01673">
    <property type="entry name" value="GLYRALPHA"/>
</dbReference>
<evidence type="ECO:0000256" key="16">
    <source>
        <dbReference type="ARBA" id="ARBA00023273"/>
    </source>
</evidence>
<dbReference type="PANTHER" id="PTHR18945">
    <property type="entry name" value="NEUROTRANSMITTER GATED ION CHANNEL"/>
    <property type="match status" value="1"/>
</dbReference>
<keyword evidence="6 24" id="KW-1133">Transmembrane helix</keyword>
<keyword evidence="2 24" id="KW-0813">Transport</keyword>
<sequence length="434" mass="49678">MKFPSRVQNPPSPSDFLDKLMGRTSGYDARIRPNFKGRGLLPSGPPVNVTCNIFINSFGSITETTMDYRLNVFLRQQWNDPRLAYKEYPDDSLDLDPSMLDSIWKPDLFFANEKGANFHEVTTDNKLLRIFQNGNVLYSIRLTLTLSCPMDLKNFPMDSQTCTMQLESFGYTMNDLIFEWLDVGAVQVAHDLMLPQFVLKEEKGLGYCTKHYNTGKFTCIEVKFYLERQMGYYLIQMYIPSLLTVILSWVSFWINMDAAPARVGLGITTVLTMTTQSSGSRASLPKVSYVKAIDIWMAVCLLFVFAALLEYAAVNFVSRQHKEFFRLRKKLKENPAGSCHLLFTAPSHTRATVQLHDALIGLSLSNAPEMDATPVFADLPPGLGFYEIRRRFVEQAKRIDTISRAAFPMSFLVFNVLYWLTYKVLRHEDLQFHL</sequence>
<evidence type="ECO:0000256" key="18">
    <source>
        <dbReference type="ARBA" id="ARBA00023303"/>
    </source>
</evidence>
<evidence type="ECO:0000256" key="17">
    <source>
        <dbReference type="ARBA" id="ARBA00023286"/>
    </source>
</evidence>
<dbReference type="Gene3D" id="2.70.170.10">
    <property type="entry name" value="Neurotransmitter-gated ion-channel ligand-binding domain"/>
    <property type="match status" value="1"/>
</dbReference>
<evidence type="ECO:0000256" key="14">
    <source>
        <dbReference type="ARBA" id="ARBA00023214"/>
    </source>
</evidence>
<keyword evidence="17" id="KW-1071">Ligand-gated ion channel</keyword>
<evidence type="ECO:0000256" key="9">
    <source>
        <dbReference type="ARBA" id="ARBA00023136"/>
    </source>
</evidence>
<keyword evidence="28" id="KW-1185">Reference proteome</keyword>
<evidence type="ECO:0000256" key="2">
    <source>
        <dbReference type="ARBA" id="ARBA00022448"/>
    </source>
</evidence>
<feature type="domain" description="Neurotransmitter-gated ion-channel transmembrane" evidence="26">
    <location>
        <begin position="237"/>
        <end position="322"/>
    </location>
</feature>
<evidence type="ECO:0000256" key="6">
    <source>
        <dbReference type="ARBA" id="ARBA00022989"/>
    </source>
</evidence>
<keyword evidence="5" id="KW-0732">Signal</keyword>
<dbReference type="Ensembl" id="ENSCVAT00000021463.1">
    <property type="protein sequence ID" value="ENSCVAP00000028944.1"/>
    <property type="gene ID" value="ENSCVAG00000016881.1"/>
</dbReference>
<dbReference type="InterPro" id="IPR006201">
    <property type="entry name" value="Neur_channel"/>
</dbReference>
<name>A0A3Q2EB88_CYPVA</name>
<evidence type="ECO:0000256" key="20">
    <source>
        <dbReference type="ARBA" id="ARBA00034104"/>
    </source>
</evidence>
<accession>A0A3Q2EB88</accession>
<evidence type="ECO:0000256" key="19">
    <source>
        <dbReference type="ARBA" id="ARBA00024167"/>
    </source>
</evidence>
<keyword evidence="4 24" id="KW-0812">Transmembrane</keyword>
<keyword evidence="16" id="KW-0966">Cell projection</keyword>
<dbReference type="PRINTS" id="PR00252">
    <property type="entry name" value="NRIONCHANNEL"/>
</dbReference>
<dbReference type="InterPro" id="IPR018000">
    <property type="entry name" value="Neurotransmitter_ion_chnl_CS"/>
</dbReference>
<dbReference type="GO" id="GO:0045211">
    <property type="term" value="C:postsynaptic membrane"/>
    <property type="evidence" value="ECO:0007669"/>
    <property type="project" value="UniProtKB-SubCell"/>
</dbReference>
<keyword evidence="7" id="KW-0770">Synapse</keyword>
<dbReference type="FunFam" id="1.20.58.390:FF:000003">
    <property type="entry name" value="Glycine receptor alpha 2 subunit"/>
    <property type="match status" value="1"/>
</dbReference>
<keyword evidence="14" id="KW-0868">Chloride</keyword>
<keyword evidence="3" id="KW-1003">Cell membrane</keyword>
<evidence type="ECO:0000256" key="12">
    <source>
        <dbReference type="ARBA" id="ARBA00023173"/>
    </source>
</evidence>
<feature type="binding site" evidence="23">
    <location>
        <begin position="212"/>
        <end position="217"/>
    </location>
    <ligand>
        <name>strychnine</name>
        <dbReference type="ChEBI" id="CHEBI:90700"/>
        <note>antagonist</note>
    </ligand>
</feature>
<dbReference type="CDD" id="cd19060">
    <property type="entry name" value="LGIC_TM_GlyR_alpha"/>
    <property type="match status" value="1"/>
</dbReference>
<evidence type="ECO:0000313" key="27">
    <source>
        <dbReference type="Ensembl" id="ENSCVAP00000028944.1"/>
    </source>
</evidence>
<comment type="catalytic activity">
    <reaction evidence="19">
        <text>chloride(in) = chloride(out)</text>
        <dbReference type="Rhea" id="RHEA:29823"/>
        <dbReference type="ChEBI" id="CHEBI:17996"/>
    </reaction>
</comment>
<evidence type="ECO:0000256" key="4">
    <source>
        <dbReference type="ARBA" id="ARBA00022692"/>
    </source>
</evidence>
<proteinExistence type="inferred from homology"/>
<feature type="domain" description="Neurotransmitter-gated ion-channel ligand-binding" evidence="25">
    <location>
        <begin position="18"/>
        <end position="230"/>
    </location>
</feature>
<comment type="caution">
    <text evidence="24">Lacks conserved residue(s) required for the propagation of feature annotation.</text>
</comment>
<evidence type="ECO:0000256" key="23">
    <source>
        <dbReference type="PIRSR" id="PIRSR608127-53"/>
    </source>
</evidence>
<dbReference type="SUPFAM" id="SSF63712">
    <property type="entry name" value="Nicotinic receptor ligand binding domain-like"/>
    <property type="match status" value="1"/>
</dbReference>
<evidence type="ECO:0000256" key="24">
    <source>
        <dbReference type="RuleBase" id="RU000687"/>
    </source>
</evidence>
<evidence type="ECO:0000256" key="1">
    <source>
        <dbReference type="ARBA" id="ARBA00004316"/>
    </source>
</evidence>
<feature type="transmembrane region" description="Helical" evidence="24">
    <location>
        <begin position="295"/>
        <end position="318"/>
    </location>
</feature>
<evidence type="ECO:0000256" key="21">
    <source>
        <dbReference type="PIRSR" id="PIRSR608127-51"/>
    </source>
</evidence>
<dbReference type="InterPro" id="IPR038050">
    <property type="entry name" value="Neuro_actylchol_rec"/>
</dbReference>
<keyword evidence="9 24" id="KW-0472">Membrane</keyword>
<dbReference type="GO" id="GO:0034707">
    <property type="term" value="C:chloride channel complex"/>
    <property type="evidence" value="ECO:0007669"/>
    <property type="project" value="UniProtKB-KW"/>
</dbReference>
<organism evidence="27 28">
    <name type="scientific">Cyprinodon variegatus</name>
    <name type="common">Sheepshead minnow</name>
    <dbReference type="NCBI Taxonomy" id="28743"/>
    <lineage>
        <taxon>Eukaryota</taxon>
        <taxon>Metazoa</taxon>
        <taxon>Chordata</taxon>
        <taxon>Craniata</taxon>
        <taxon>Vertebrata</taxon>
        <taxon>Euteleostomi</taxon>
        <taxon>Actinopterygii</taxon>
        <taxon>Neopterygii</taxon>
        <taxon>Teleostei</taxon>
        <taxon>Neoteleostei</taxon>
        <taxon>Acanthomorphata</taxon>
        <taxon>Ovalentaria</taxon>
        <taxon>Atherinomorphae</taxon>
        <taxon>Cyprinodontiformes</taxon>
        <taxon>Cyprinodontidae</taxon>
        <taxon>Cyprinodon</taxon>
    </lineage>
</organism>
<keyword evidence="18 24" id="KW-0407">Ion channel</keyword>
<dbReference type="GeneTree" id="ENSGT00940000166502"/>
<dbReference type="GO" id="GO:0042995">
    <property type="term" value="C:cell projection"/>
    <property type="evidence" value="ECO:0007669"/>
    <property type="project" value="UniProtKB-SubCell"/>
</dbReference>
<evidence type="ECO:0000256" key="10">
    <source>
        <dbReference type="ARBA" id="ARBA00023157"/>
    </source>
</evidence>
<evidence type="ECO:0000256" key="11">
    <source>
        <dbReference type="ARBA" id="ARBA00023170"/>
    </source>
</evidence>
<dbReference type="GO" id="GO:0022824">
    <property type="term" value="F:transmitter-gated monoatomic ion channel activity"/>
    <property type="evidence" value="ECO:0007669"/>
    <property type="project" value="InterPro"/>
</dbReference>
<dbReference type="GO" id="GO:0004888">
    <property type="term" value="F:transmembrane signaling receptor activity"/>
    <property type="evidence" value="ECO:0007669"/>
    <property type="project" value="InterPro"/>
</dbReference>
<dbReference type="Pfam" id="PF02931">
    <property type="entry name" value="Neur_chan_LBD"/>
    <property type="match status" value="1"/>
</dbReference>
<dbReference type="Gene3D" id="1.20.58.390">
    <property type="entry name" value="Neurotransmitter-gated ion-channel transmembrane domain"/>
    <property type="match status" value="1"/>
</dbReference>
<feature type="site" description="Important for obstruction of the ion pore in the closed conformation" evidence="21">
    <location>
        <position position="271"/>
    </location>
</feature>
<evidence type="ECO:0000256" key="8">
    <source>
        <dbReference type="ARBA" id="ARBA00023065"/>
    </source>
</evidence>
<evidence type="ECO:0000256" key="3">
    <source>
        <dbReference type="ARBA" id="ARBA00022475"/>
    </source>
</evidence>
<evidence type="ECO:0000256" key="7">
    <source>
        <dbReference type="ARBA" id="ARBA00023018"/>
    </source>
</evidence>
<comment type="similarity">
    <text evidence="24">Belongs to the ligand-gated ion channel (TC 1.A.9) family.</text>
</comment>
<evidence type="ECO:0000256" key="5">
    <source>
        <dbReference type="ARBA" id="ARBA00022729"/>
    </source>
</evidence>
<evidence type="ECO:0000256" key="13">
    <source>
        <dbReference type="ARBA" id="ARBA00023180"/>
    </source>
</evidence>
<dbReference type="InterPro" id="IPR036734">
    <property type="entry name" value="Neur_chan_lig-bd_sf"/>
</dbReference>
<dbReference type="NCBIfam" id="TIGR00860">
    <property type="entry name" value="LIC"/>
    <property type="match status" value="1"/>
</dbReference>